<keyword evidence="1" id="KW-0547">Nucleotide-binding</keyword>
<comment type="caution">
    <text evidence="4">The sequence shown here is derived from an EMBL/GenBank/DDBJ whole genome shotgun (WGS) entry which is preliminary data.</text>
</comment>
<sequence length="258" mass="28185">MSLSITNLEVNYGKHEVLKKLSINELKKGSFTALLGPNAAGKSTLFKSIAGIIKVTGGDITLSDDNLLKSSRKERARRVAFLPQSFHANVALSVFESVLLSLKQQSAWRVKSEDLDRVSNILSLLHIEHLADKDISSLSGGQKQLTAMARILVVEPEVVLLDEPTSALDLHHQLSLLELVKMHTIEKGIITIAALHDVNLAAKFCDNLEVLNKGVIQLSGEPSHVLAQPKLGDTYRVMTSLESTKAGQLYVDAQLYSN</sequence>
<feature type="domain" description="ABC transporter" evidence="3">
    <location>
        <begin position="3"/>
        <end position="238"/>
    </location>
</feature>
<organism evidence="4 5">
    <name type="scientific">Marinomonas colpomeniae</name>
    <dbReference type="NCBI Taxonomy" id="2774408"/>
    <lineage>
        <taxon>Bacteria</taxon>
        <taxon>Pseudomonadati</taxon>
        <taxon>Pseudomonadota</taxon>
        <taxon>Gammaproteobacteria</taxon>
        <taxon>Oceanospirillales</taxon>
        <taxon>Oceanospirillaceae</taxon>
        <taxon>Marinomonas</taxon>
    </lineage>
</organism>
<evidence type="ECO:0000259" key="3">
    <source>
        <dbReference type="PROSITE" id="PS50893"/>
    </source>
</evidence>
<dbReference type="Gene3D" id="3.40.50.300">
    <property type="entry name" value="P-loop containing nucleotide triphosphate hydrolases"/>
    <property type="match status" value="1"/>
</dbReference>
<dbReference type="SMART" id="SM00382">
    <property type="entry name" value="AAA"/>
    <property type="match status" value="1"/>
</dbReference>
<dbReference type="EMBL" id="JACYFC010000001">
    <property type="protein sequence ID" value="MBD5770101.1"/>
    <property type="molecule type" value="Genomic_DNA"/>
</dbReference>
<keyword evidence="5" id="KW-1185">Reference proteome</keyword>
<gene>
    <name evidence="4" type="ORF">IF202_03485</name>
</gene>
<dbReference type="GO" id="GO:0005524">
    <property type="term" value="F:ATP binding"/>
    <property type="evidence" value="ECO:0007669"/>
    <property type="project" value="UniProtKB-KW"/>
</dbReference>
<dbReference type="Proteomes" id="UP000604161">
    <property type="component" value="Unassembled WGS sequence"/>
</dbReference>
<accession>A0ABR8NVM0</accession>
<name>A0ABR8NVM0_9GAMM</name>
<dbReference type="InterPro" id="IPR027417">
    <property type="entry name" value="P-loop_NTPase"/>
</dbReference>
<evidence type="ECO:0000256" key="1">
    <source>
        <dbReference type="ARBA" id="ARBA00022741"/>
    </source>
</evidence>
<dbReference type="CDD" id="cd03214">
    <property type="entry name" value="ABC_Iron-Siderophores_B12_Hemin"/>
    <property type="match status" value="1"/>
</dbReference>
<evidence type="ECO:0000313" key="4">
    <source>
        <dbReference type="EMBL" id="MBD5770101.1"/>
    </source>
</evidence>
<dbReference type="PANTHER" id="PTHR42794">
    <property type="entry name" value="HEMIN IMPORT ATP-BINDING PROTEIN HMUV"/>
    <property type="match status" value="1"/>
</dbReference>
<dbReference type="InterPro" id="IPR003593">
    <property type="entry name" value="AAA+_ATPase"/>
</dbReference>
<evidence type="ECO:0000313" key="5">
    <source>
        <dbReference type="Proteomes" id="UP000604161"/>
    </source>
</evidence>
<dbReference type="InterPro" id="IPR003439">
    <property type="entry name" value="ABC_transporter-like_ATP-bd"/>
</dbReference>
<protein>
    <submittedName>
        <fullName evidence="4">ABC transporter ATP-binding protein</fullName>
    </submittedName>
</protein>
<dbReference type="RefSeq" id="WP_191593464.1">
    <property type="nucleotide sequence ID" value="NZ_JACYFC010000001.1"/>
</dbReference>
<dbReference type="SUPFAM" id="SSF52540">
    <property type="entry name" value="P-loop containing nucleoside triphosphate hydrolases"/>
    <property type="match status" value="1"/>
</dbReference>
<reference evidence="4 5" key="1">
    <citation type="submission" date="2020-09" db="EMBL/GenBank/DDBJ databases">
        <title>Marinomonas sp. nov., isolated from the cysticercosis algae of Qingdao, China.</title>
        <authorList>
            <person name="Sun X."/>
        </authorList>
    </citation>
    <scope>NUCLEOTIDE SEQUENCE [LARGE SCALE GENOMIC DNA]</scope>
    <source>
        <strain evidence="4 5">SM2066</strain>
    </source>
</reference>
<dbReference type="PANTHER" id="PTHR42794:SF2">
    <property type="entry name" value="ABC TRANSPORTER ATP-BINDING PROTEIN"/>
    <property type="match status" value="1"/>
</dbReference>
<dbReference type="Pfam" id="PF00005">
    <property type="entry name" value="ABC_tran"/>
    <property type="match status" value="1"/>
</dbReference>
<keyword evidence="2 4" id="KW-0067">ATP-binding</keyword>
<dbReference type="PROSITE" id="PS50893">
    <property type="entry name" value="ABC_TRANSPORTER_2"/>
    <property type="match status" value="1"/>
</dbReference>
<evidence type="ECO:0000256" key="2">
    <source>
        <dbReference type="ARBA" id="ARBA00022840"/>
    </source>
</evidence>
<proteinExistence type="predicted"/>